<sequence length="507" mass="57557">MKAALIPYTELERAGDWRPMYHFSPAAVLPKLGADWPKLAELSCEVLDGWRFSDNPESDWYLKHVELKDLSEQNPLTGNFEAVKATKAEKEKAEQFRSAIDNQLFYRMRHIEPMQIALEPQLMAQPAIEQEPYCIAPNDILIRRVGSVSAAYVSQSHRAHPIDANLAIIRGLDSAQAIWLTYCLNQPIYKDFLAQQVGISSLIRVGLKQLEQTPVSECPDAFLPLAKQFSRRYQAILQAEEALFNLRQTVNSYVSHALDEEHQYLNEPDKAQKQGVTAKFFRARDISEQLLFDAAEQAQLARELTQKQGFKTLSELAELNPKSSGYDQTQTYPVVKISHLDGQQSVELPTESSNEAGWRTHKRLLQNNDVLVSTFAQDPKVAAVLNVTNAQLQISEQLAVVKFHHSPGAYALLMETPLIKKQVAWLATGSIQRFIQPSMLNKIVMPEIERDTANKWHQQLVVLQQAKVKATAELKSLYKEMHRVYRSVHPDIENTEDLENQGGRLHE</sequence>
<dbReference type="RefSeq" id="WP_191144085.1">
    <property type="nucleotide sequence ID" value="NZ_JACXAF010000006.1"/>
</dbReference>
<protein>
    <recommendedName>
        <fullName evidence="5">Restriction endonuclease subunit S</fullName>
    </recommendedName>
</protein>
<organism evidence="3 4">
    <name type="scientific">Neiella litorisoli</name>
    <dbReference type="NCBI Taxonomy" id="2771431"/>
    <lineage>
        <taxon>Bacteria</taxon>
        <taxon>Pseudomonadati</taxon>
        <taxon>Pseudomonadota</taxon>
        <taxon>Gammaproteobacteria</taxon>
        <taxon>Alteromonadales</taxon>
        <taxon>Echinimonadaceae</taxon>
        <taxon>Neiella</taxon>
    </lineage>
</organism>
<evidence type="ECO:0000256" key="2">
    <source>
        <dbReference type="ARBA" id="ARBA00023125"/>
    </source>
</evidence>
<gene>
    <name evidence="3" type="ORF">IC617_06020</name>
</gene>
<comment type="caution">
    <text evidence="3">The sequence shown here is derived from an EMBL/GenBank/DDBJ whole genome shotgun (WGS) entry which is preliminary data.</text>
</comment>
<dbReference type="Gene3D" id="3.90.220.20">
    <property type="entry name" value="DNA methylase specificity domains"/>
    <property type="match status" value="1"/>
</dbReference>
<dbReference type="SUPFAM" id="SSF116734">
    <property type="entry name" value="DNA methylase specificity domain"/>
    <property type="match status" value="1"/>
</dbReference>
<dbReference type="InterPro" id="IPR044946">
    <property type="entry name" value="Restrct_endonuc_typeI_TRD_sf"/>
</dbReference>
<keyword evidence="1" id="KW-0680">Restriction system</keyword>
<dbReference type="EMBL" id="JACXAF010000006">
    <property type="protein sequence ID" value="MBD1388980.1"/>
    <property type="molecule type" value="Genomic_DNA"/>
</dbReference>
<keyword evidence="4" id="KW-1185">Reference proteome</keyword>
<name>A0A8J6ULH4_9GAMM</name>
<evidence type="ECO:0008006" key="5">
    <source>
        <dbReference type="Google" id="ProtNLM"/>
    </source>
</evidence>
<dbReference type="GO" id="GO:0003677">
    <property type="term" value="F:DNA binding"/>
    <property type="evidence" value="ECO:0007669"/>
    <property type="project" value="UniProtKB-KW"/>
</dbReference>
<dbReference type="GO" id="GO:0009307">
    <property type="term" value="P:DNA restriction-modification system"/>
    <property type="evidence" value="ECO:0007669"/>
    <property type="project" value="UniProtKB-KW"/>
</dbReference>
<accession>A0A8J6ULH4</accession>
<reference evidence="3" key="1">
    <citation type="submission" date="2020-09" db="EMBL/GenBank/DDBJ databases">
        <title>A novel bacterium of genus Neiella, isolated from South China Sea.</title>
        <authorList>
            <person name="Huang H."/>
            <person name="Mo K."/>
            <person name="Hu Y."/>
        </authorList>
    </citation>
    <scope>NUCLEOTIDE SEQUENCE</scope>
    <source>
        <strain evidence="3">HB171785</strain>
    </source>
</reference>
<evidence type="ECO:0000313" key="4">
    <source>
        <dbReference type="Proteomes" id="UP000638014"/>
    </source>
</evidence>
<evidence type="ECO:0000256" key="1">
    <source>
        <dbReference type="ARBA" id="ARBA00022747"/>
    </source>
</evidence>
<dbReference type="AlphaFoldDB" id="A0A8J6ULH4"/>
<dbReference type="Proteomes" id="UP000638014">
    <property type="component" value="Unassembled WGS sequence"/>
</dbReference>
<keyword evidence="2" id="KW-0238">DNA-binding</keyword>
<proteinExistence type="predicted"/>
<evidence type="ECO:0000313" key="3">
    <source>
        <dbReference type="EMBL" id="MBD1388980.1"/>
    </source>
</evidence>